<evidence type="ECO:0000313" key="2">
    <source>
        <dbReference type="Proteomes" id="UP001556040"/>
    </source>
</evidence>
<reference evidence="1 2" key="1">
    <citation type="journal article" date="1979" name="Int. J. Syst. Evol. Microbiol.">
        <title>Bacillus globisporus subsp. marinus subsp. nov.</title>
        <authorList>
            <person name="Liu H."/>
        </authorList>
    </citation>
    <scope>NUCLEOTIDE SEQUENCE [LARGE SCALE GENOMIC DNA]</scope>
    <source>
        <strain evidence="1 2">DSM 1297</strain>
    </source>
</reference>
<name>A0ABV3Q6N5_9BACL</name>
<dbReference type="EMBL" id="JBFMIA010000010">
    <property type="protein sequence ID" value="MEW9502463.1"/>
    <property type="molecule type" value="Genomic_DNA"/>
</dbReference>
<dbReference type="Proteomes" id="UP001556040">
    <property type="component" value="Unassembled WGS sequence"/>
</dbReference>
<sequence>MVGTLLQLREWVHLTDGDRVAVFSTEWIYLLKDAGATFDLIKGSEGRTAVTYTVEESFYAAAQQSYEYNFQESIIVEQGEIEGLADSILYLPVNPWQRLETEQSIFL</sequence>
<dbReference type="RefSeq" id="WP_367779954.1">
    <property type="nucleotide sequence ID" value="NZ_JBFMIA010000010.1"/>
</dbReference>
<gene>
    <name evidence="1" type="ORF">AB1471_11730</name>
</gene>
<protein>
    <submittedName>
        <fullName evidence="1">Uncharacterized protein</fullName>
    </submittedName>
</protein>
<organism evidence="1 2">
    <name type="scientific">Jeotgalibacillus marinus</name>
    <dbReference type="NCBI Taxonomy" id="86667"/>
    <lineage>
        <taxon>Bacteria</taxon>
        <taxon>Bacillati</taxon>
        <taxon>Bacillota</taxon>
        <taxon>Bacilli</taxon>
        <taxon>Bacillales</taxon>
        <taxon>Caryophanaceae</taxon>
        <taxon>Jeotgalibacillus</taxon>
    </lineage>
</organism>
<accession>A0ABV3Q6N5</accession>
<keyword evidence="2" id="KW-1185">Reference proteome</keyword>
<evidence type="ECO:0000313" key="1">
    <source>
        <dbReference type="EMBL" id="MEW9502463.1"/>
    </source>
</evidence>
<proteinExistence type="predicted"/>
<comment type="caution">
    <text evidence="1">The sequence shown here is derived from an EMBL/GenBank/DDBJ whole genome shotgun (WGS) entry which is preliminary data.</text>
</comment>